<evidence type="ECO:0000259" key="6">
    <source>
        <dbReference type="PROSITE" id="PS51898"/>
    </source>
</evidence>
<dbReference type="InterPro" id="IPR050090">
    <property type="entry name" value="Tyrosine_recombinase_XerCD"/>
</dbReference>
<dbReference type="Proteomes" id="UP000396835">
    <property type="component" value="Unassembled WGS sequence"/>
</dbReference>
<name>A0A449I5H9_9BACE</name>
<comment type="similarity">
    <text evidence="1">Belongs to the 'phage' integrase family.</text>
</comment>
<dbReference type="Pfam" id="PF13102">
    <property type="entry name" value="Phage_int_SAM_5"/>
    <property type="match status" value="1"/>
</dbReference>
<dbReference type="SUPFAM" id="SSF56349">
    <property type="entry name" value="DNA breaking-rejoining enzymes"/>
    <property type="match status" value="1"/>
</dbReference>
<dbReference type="CDD" id="cd01185">
    <property type="entry name" value="INTN1_C_like"/>
    <property type="match status" value="1"/>
</dbReference>
<evidence type="ECO:0000256" key="1">
    <source>
        <dbReference type="ARBA" id="ARBA00008857"/>
    </source>
</evidence>
<dbReference type="AlphaFoldDB" id="A0A449I5H9"/>
<dbReference type="EMBL" id="CAACYH010000004">
    <property type="protein sequence ID" value="VFB14680.1"/>
    <property type="molecule type" value="Genomic_DNA"/>
</dbReference>
<gene>
    <name evidence="8" type="ORF">NCTC7812_02241</name>
</gene>
<keyword evidence="4" id="KW-0233">DNA recombination</keyword>
<dbReference type="GO" id="GO:0015074">
    <property type="term" value="P:DNA integration"/>
    <property type="evidence" value="ECO:0007669"/>
    <property type="project" value="UniProtKB-KW"/>
</dbReference>
<dbReference type="OrthoDB" id="1112270at2"/>
<dbReference type="InterPro" id="IPR013762">
    <property type="entry name" value="Integrase-like_cat_sf"/>
</dbReference>
<keyword evidence="2" id="KW-0229">DNA integration</keyword>
<dbReference type="InterPro" id="IPR002104">
    <property type="entry name" value="Integrase_catalytic"/>
</dbReference>
<dbReference type="InterPro" id="IPR025269">
    <property type="entry name" value="SAM-like_dom"/>
</dbReference>
<evidence type="ECO:0000256" key="3">
    <source>
        <dbReference type="ARBA" id="ARBA00023125"/>
    </source>
</evidence>
<evidence type="ECO:0000256" key="5">
    <source>
        <dbReference type="PROSITE-ProRule" id="PRU01248"/>
    </source>
</evidence>
<dbReference type="PANTHER" id="PTHR30349:SF64">
    <property type="entry name" value="PROPHAGE INTEGRASE INTD-RELATED"/>
    <property type="match status" value="1"/>
</dbReference>
<dbReference type="InterPro" id="IPR011010">
    <property type="entry name" value="DNA_brk_join_enz"/>
</dbReference>
<dbReference type="PROSITE" id="PS51898">
    <property type="entry name" value="TYR_RECOMBINASE"/>
    <property type="match status" value="1"/>
</dbReference>
<evidence type="ECO:0000259" key="7">
    <source>
        <dbReference type="PROSITE" id="PS51900"/>
    </source>
</evidence>
<accession>A0A449I5H9</accession>
<dbReference type="Gene3D" id="1.10.150.130">
    <property type="match status" value="1"/>
</dbReference>
<keyword evidence="3 5" id="KW-0238">DNA-binding</keyword>
<feature type="domain" description="Tyr recombinase" evidence="6">
    <location>
        <begin position="132"/>
        <end position="328"/>
    </location>
</feature>
<evidence type="ECO:0000313" key="8">
    <source>
        <dbReference type="EMBL" id="VFB14680.1"/>
    </source>
</evidence>
<dbReference type="Pfam" id="PF00589">
    <property type="entry name" value="Phage_integrase"/>
    <property type="match status" value="1"/>
</dbReference>
<sequence length="347" mass="38814">MLGFLFKFKRAEIAKESSTKKSRASKERNAVPTLSVFTGAASRGVSRSTAENYRTAVRSFVRFNGGRDVPLSALDAETLRRYERWLREGGVCPNTSSCYLRSLRAIYNKAASKRLVKDRVPFKGLFTGNERTVKRSIGAEEVRRLILSTFSPLCGGGKGKGAAPAPGASALDLFLFSFYAMGMPFTDLAHLRKRQVKDGVLTYRRRKTGRQVRVTLEPCMLHILAKYKAEGTDYLFPILYKVKDGRICPVSYPCALRRYNRSLKQLARQAGIAVNLTSYVARHSWASIAYEQGVDLPVISKALGHTDTKTTLIYIEGIKDERLAEANRELLNRLSDATSYEEVHPVL</sequence>
<dbReference type="PROSITE" id="PS51900">
    <property type="entry name" value="CB"/>
    <property type="match status" value="1"/>
</dbReference>
<reference evidence="8 9" key="1">
    <citation type="submission" date="2019-02" db="EMBL/GenBank/DDBJ databases">
        <authorList>
            <consortium name="Pathogen Informatics"/>
        </authorList>
    </citation>
    <scope>NUCLEOTIDE SEQUENCE [LARGE SCALE GENOMIC DNA]</scope>
    <source>
        <strain evidence="8 9">3012STDY7078512</strain>
    </source>
</reference>
<proteinExistence type="inferred from homology"/>
<protein>
    <submittedName>
        <fullName evidence="8">Site-specific recombinase XerD</fullName>
    </submittedName>
</protein>
<evidence type="ECO:0000256" key="2">
    <source>
        <dbReference type="ARBA" id="ARBA00022908"/>
    </source>
</evidence>
<dbReference type="RefSeq" id="WP_131752564.1">
    <property type="nucleotide sequence ID" value="NZ_CAACYH010000004.1"/>
</dbReference>
<feature type="domain" description="Core-binding (CB)" evidence="7">
    <location>
        <begin position="32"/>
        <end position="111"/>
    </location>
</feature>
<dbReference type="PANTHER" id="PTHR30349">
    <property type="entry name" value="PHAGE INTEGRASE-RELATED"/>
    <property type="match status" value="1"/>
</dbReference>
<dbReference type="GO" id="GO:0003677">
    <property type="term" value="F:DNA binding"/>
    <property type="evidence" value="ECO:0007669"/>
    <property type="project" value="UniProtKB-UniRule"/>
</dbReference>
<dbReference type="InterPro" id="IPR010998">
    <property type="entry name" value="Integrase_recombinase_N"/>
</dbReference>
<evidence type="ECO:0000313" key="9">
    <source>
        <dbReference type="Proteomes" id="UP000396835"/>
    </source>
</evidence>
<dbReference type="Gene3D" id="1.10.443.10">
    <property type="entry name" value="Intergrase catalytic core"/>
    <property type="match status" value="1"/>
</dbReference>
<dbReference type="GO" id="GO:0006310">
    <property type="term" value="P:DNA recombination"/>
    <property type="evidence" value="ECO:0007669"/>
    <property type="project" value="UniProtKB-KW"/>
</dbReference>
<dbReference type="InterPro" id="IPR044068">
    <property type="entry name" value="CB"/>
</dbReference>
<organism evidence="8 9">
    <name type="scientific">Prevotella heparinolytica</name>
    <dbReference type="NCBI Taxonomy" id="28113"/>
    <lineage>
        <taxon>Bacteria</taxon>
        <taxon>Pseudomonadati</taxon>
        <taxon>Bacteroidota</taxon>
        <taxon>Bacteroidia</taxon>
        <taxon>Bacteroidales</taxon>
        <taxon>Bacteroidaceae</taxon>
        <taxon>Bacteroides</taxon>
    </lineage>
</organism>
<evidence type="ECO:0000256" key="4">
    <source>
        <dbReference type="ARBA" id="ARBA00023172"/>
    </source>
</evidence>